<reference evidence="3" key="1">
    <citation type="submission" date="2021-01" db="EMBL/GenBank/DDBJ databases">
        <title>Whole genome shotgun sequence of Rugosimonospora africana NBRC 104875.</title>
        <authorList>
            <person name="Komaki H."/>
            <person name="Tamura T."/>
        </authorList>
    </citation>
    <scope>NUCLEOTIDE SEQUENCE</scope>
    <source>
        <strain evidence="3">NBRC 104875</strain>
    </source>
</reference>
<accession>A0A8J3R0R6</accession>
<dbReference type="AlphaFoldDB" id="A0A8J3R0R6"/>
<dbReference type="Proteomes" id="UP000642748">
    <property type="component" value="Unassembled WGS sequence"/>
</dbReference>
<evidence type="ECO:0000313" key="3">
    <source>
        <dbReference type="EMBL" id="GIH19687.1"/>
    </source>
</evidence>
<dbReference type="RefSeq" id="WP_203923139.1">
    <property type="nucleotide sequence ID" value="NZ_BONZ01000084.1"/>
</dbReference>
<organism evidence="3 4">
    <name type="scientific">Rugosimonospora africana</name>
    <dbReference type="NCBI Taxonomy" id="556532"/>
    <lineage>
        <taxon>Bacteria</taxon>
        <taxon>Bacillati</taxon>
        <taxon>Actinomycetota</taxon>
        <taxon>Actinomycetes</taxon>
        <taxon>Micromonosporales</taxon>
        <taxon>Micromonosporaceae</taxon>
        <taxon>Rugosimonospora</taxon>
    </lineage>
</organism>
<evidence type="ECO:0008006" key="5">
    <source>
        <dbReference type="Google" id="ProtNLM"/>
    </source>
</evidence>
<sequence length="179" mass="17659">MRLLLVAVAVLALGGCAGPGADGQSSGTAPLRGFGVEVDQAVAPLVTTVHLTTCGSWGCYEQDVPLFVSGPTSALPCPSRSAEPDAACGIARVPGPGPGYGYAPVPALTVDDVTVTVTTPSGAPFPVNAKVVVHPSTVCPDAPGRPGHATVPDARPSCPGGAPQARLRIAADGTVSQSS</sequence>
<name>A0A8J3R0R6_9ACTN</name>
<evidence type="ECO:0000313" key="4">
    <source>
        <dbReference type="Proteomes" id="UP000642748"/>
    </source>
</evidence>
<keyword evidence="2" id="KW-0732">Signal</keyword>
<protein>
    <recommendedName>
        <fullName evidence="5">Lipoprotein</fullName>
    </recommendedName>
</protein>
<feature type="region of interest" description="Disordered" evidence="1">
    <location>
        <begin position="143"/>
        <end position="164"/>
    </location>
</feature>
<evidence type="ECO:0000256" key="1">
    <source>
        <dbReference type="SAM" id="MobiDB-lite"/>
    </source>
</evidence>
<feature type="signal peptide" evidence="2">
    <location>
        <begin position="1"/>
        <end position="17"/>
    </location>
</feature>
<dbReference type="PROSITE" id="PS51257">
    <property type="entry name" value="PROKAR_LIPOPROTEIN"/>
    <property type="match status" value="1"/>
</dbReference>
<comment type="caution">
    <text evidence="3">The sequence shown here is derived from an EMBL/GenBank/DDBJ whole genome shotgun (WGS) entry which is preliminary data.</text>
</comment>
<evidence type="ECO:0000256" key="2">
    <source>
        <dbReference type="SAM" id="SignalP"/>
    </source>
</evidence>
<keyword evidence="4" id="KW-1185">Reference proteome</keyword>
<gene>
    <name evidence="3" type="ORF">Raf01_78590</name>
</gene>
<dbReference type="EMBL" id="BONZ01000084">
    <property type="protein sequence ID" value="GIH19687.1"/>
    <property type="molecule type" value="Genomic_DNA"/>
</dbReference>
<feature type="chain" id="PRO_5039598039" description="Lipoprotein" evidence="2">
    <location>
        <begin position="18"/>
        <end position="179"/>
    </location>
</feature>
<proteinExistence type="predicted"/>